<dbReference type="KEGG" id="cbx:Cenrod_2075"/>
<reference evidence="2 3" key="1">
    <citation type="journal article" date="2013" name="Genome Biol.">
        <title>Genomic analysis reveals key aspects of prokaryotic symbiosis in the phototrophic consortium "Chlorochromatium aggregatum".</title>
        <authorList>
            <person name="Liu Z."/>
            <person name="Muller J."/>
            <person name="Li T."/>
            <person name="Alvey R.M."/>
            <person name="Vogl K."/>
            <person name="Frigaard N.U."/>
            <person name="Rockwell N.C."/>
            <person name="Boyd E.S."/>
            <person name="Tomsho L.P."/>
            <person name="Schuster S.C."/>
            <person name="Henke P."/>
            <person name="Rohde M."/>
            <person name="Overmann J."/>
            <person name="Bryant D.A."/>
        </authorList>
    </citation>
    <scope>NUCLEOTIDE SEQUENCE [LARGE SCALE GENOMIC DNA]</scope>
    <source>
        <strain evidence="2">CR</strain>
    </source>
</reference>
<evidence type="ECO:0000313" key="2">
    <source>
        <dbReference type="EMBL" id="AGX88146.1"/>
    </source>
</evidence>
<sequence>MARFEVKQTSKLQLTSYSGLALIGQCCQAAQVEAVIDPKIPVSHGMRTSDIVKSAIGLLSLGKSDFEAIESFRNDRFFKEALHLSKVPGSVWLRQRLDAKADAIREWTDELSLRLLKRTEAPITPHQGFVCVDIDTFAMDNSGTKKEEVKRTYQGFDGYTPIAGYIGNEGWNIGLELRPGSQHSASKTEYFYERLFPRIERLVQADQPVLLREDSGFDSARLLFAKAAERDRLARLGRSFDFLCKWNPRKQDKAAWVERAQAAGSFVETRPGKRVGVLSLDVERSFGKEKRRFRLVARVIERSIDKRGQRLLVPDIELEGWWTTLAVDAAEVIDLYKHHGMHEQFHSEFKTDLDLERLPSGKFDTNDSLLHLAAFAYNCLRLLGQLGLTGKITPIRHPAKRRRIKTVLQEIMYRAAKFVAHARRLVLDFGRGVAAHAKVFVTLHARLQTAASSG</sequence>
<evidence type="ECO:0000259" key="1">
    <source>
        <dbReference type="Pfam" id="PF13701"/>
    </source>
</evidence>
<accession>U5N9A4</accession>
<evidence type="ECO:0000313" key="3">
    <source>
        <dbReference type="Proteomes" id="UP000017184"/>
    </source>
</evidence>
<dbReference type="InterPro" id="IPR025668">
    <property type="entry name" value="Tnp_DDE_dom"/>
</dbReference>
<protein>
    <submittedName>
        <fullName evidence="2">Transposase</fullName>
    </submittedName>
</protein>
<keyword evidence="3" id="KW-1185">Reference proteome</keyword>
<dbReference type="SUPFAM" id="SSF53098">
    <property type="entry name" value="Ribonuclease H-like"/>
    <property type="match status" value="1"/>
</dbReference>
<dbReference type="RefSeq" id="WP_022775148.1">
    <property type="nucleotide sequence ID" value="NC_022576.1"/>
</dbReference>
<dbReference type="eggNOG" id="COG3385">
    <property type="taxonomic scope" value="Bacteria"/>
</dbReference>
<dbReference type="InterPro" id="IPR047960">
    <property type="entry name" value="Transpos_IS1380"/>
</dbReference>
<gene>
    <name evidence="2" type="ORF">Cenrod_2075</name>
</gene>
<dbReference type="OrthoDB" id="9815173at2"/>
<dbReference type="AlphaFoldDB" id="U5N9A4"/>
<dbReference type="EMBL" id="CP004885">
    <property type="protein sequence ID" value="AGX88146.1"/>
    <property type="molecule type" value="Genomic_DNA"/>
</dbReference>
<organism evidence="2 3">
    <name type="scientific">Candidatus Symbiobacter mobilis CR</name>
    <dbReference type="NCBI Taxonomy" id="946483"/>
    <lineage>
        <taxon>Bacteria</taxon>
        <taxon>Pseudomonadati</taxon>
        <taxon>Pseudomonadota</taxon>
        <taxon>Betaproteobacteria</taxon>
        <taxon>Burkholderiales</taxon>
        <taxon>Comamonadaceae</taxon>
    </lineage>
</organism>
<dbReference type="HOGENOM" id="CLU_049587_0_0_4"/>
<dbReference type="InterPro" id="IPR012337">
    <property type="entry name" value="RNaseH-like_sf"/>
</dbReference>
<feature type="domain" description="Transposase DDE" evidence="1">
    <location>
        <begin position="15"/>
        <end position="450"/>
    </location>
</feature>
<dbReference type="PATRIC" id="fig|946483.4.peg.2092"/>
<proteinExistence type="predicted"/>
<dbReference type="NCBIfam" id="NF033539">
    <property type="entry name" value="transpos_IS1380"/>
    <property type="match status" value="1"/>
</dbReference>
<dbReference type="Pfam" id="PF13701">
    <property type="entry name" value="DDE_Tnp_1_4"/>
    <property type="match status" value="1"/>
</dbReference>
<dbReference type="Proteomes" id="UP000017184">
    <property type="component" value="Chromosome"/>
</dbReference>
<name>U5N9A4_9BURK</name>